<keyword evidence="4" id="KW-1185">Reference proteome</keyword>
<feature type="domain" description="Alpha/beta hydrolase fold-3" evidence="2">
    <location>
        <begin position="124"/>
        <end position="345"/>
    </location>
</feature>
<keyword evidence="1" id="KW-0378">Hydrolase</keyword>
<dbReference type="SUPFAM" id="SSF53474">
    <property type="entry name" value="alpha/beta-Hydrolases"/>
    <property type="match status" value="1"/>
</dbReference>
<evidence type="ECO:0000256" key="1">
    <source>
        <dbReference type="ARBA" id="ARBA00022801"/>
    </source>
</evidence>
<dbReference type="InterPro" id="IPR050300">
    <property type="entry name" value="GDXG_lipolytic_enzyme"/>
</dbReference>
<dbReference type="Proteomes" id="UP000224634">
    <property type="component" value="Unassembled WGS sequence"/>
</dbReference>
<proteinExistence type="predicted"/>
<evidence type="ECO:0000259" key="2">
    <source>
        <dbReference type="Pfam" id="PF07859"/>
    </source>
</evidence>
<dbReference type="InterPro" id="IPR029058">
    <property type="entry name" value="AB_hydrolase_fold"/>
</dbReference>
<evidence type="ECO:0000313" key="4">
    <source>
        <dbReference type="Proteomes" id="UP000224634"/>
    </source>
</evidence>
<dbReference type="AlphaFoldDB" id="A0A2B7X421"/>
<organism evidence="3 4">
    <name type="scientific">Polytolypa hystricis (strain UAMH7299)</name>
    <dbReference type="NCBI Taxonomy" id="1447883"/>
    <lineage>
        <taxon>Eukaryota</taxon>
        <taxon>Fungi</taxon>
        <taxon>Dikarya</taxon>
        <taxon>Ascomycota</taxon>
        <taxon>Pezizomycotina</taxon>
        <taxon>Eurotiomycetes</taxon>
        <taxon>Eurotiomycetidae</taxon>
        <taxon>Onygenales</taxon>
        <taxon>Onygenales incertae sedis</taxon>
        <taxon>Polytolypa</taxon>
    </lineage>
</organism>
<dbReference type="GO" id="GO:0016787">
    <property type="term" value="F:hydrolase activity"/>
    <property type="evidence" value="ECO:0007669"/>
    <property type="project" value="UniProtKB-KW"/>
</dbReference>
<protein>
    <recommendedName>
        <fullName evidence="2">Alpha/beta hydrolase fold-3 domain-containing protein</fullName>
    </recommendedName>
</protein>
<dbReference type="STRING" id="1447883.A0A2B7X421"/>
<dbReference type="PANTHER" id="PTHR48081:SF8">
    <property type="entry name" value="ALPHA_BETA HYDROLASE FOLD-3 DOMAIN-CONTAINING PROTEIN-RELATED"/>
    <property type="match status" value="1"/>
</dbReference>
<accession>A0A2B7X421</accession>
<evidence type="ECO:0000313" key="3">
    <source>
        <dbReference type="EMBL" id="PGH03806.1"/>
    </source>
</evidence>
<gene>
    <name evidence="3" type="ORF">AJ80_08619</name>
</gene>
<name>A0A2B7X421_POLH7</name>
<reference evidence="3 4" key="1">
    <citation type="submission" date="2017-10" db="EMBL/GenBank/DDBJ databases">
        <title>Comparative genomics in systemic dimorphic fungi from Ajellomycetaceae.</title>
        <authorList>
            <person name="Munoz J.F."/>
            <person name="Mcewen J.G."/>
            <person name="Clay O.K."/>
            <person name="Cuomo C.A."/>
        </authorList>
    </citation>
    <scope>NUCLEOTIDE SEQUENCE [LARGE SCALE GENOMIC DNA]</scope>
    <source>
        <strain evidence="3 4">UAMH7299</strain>
    </source>
</reference>
<dbReference type="InterPro" id="IPR013094">
    <property type="entry name" value="AB_hydrolase_3"/>
</dbReference>
<comment type="caution">
    <text evidence="3">The sequence shown here is derived from an EMBL/GenBank/DDBJ whole genome shotgun (WGS) entry which is preliminary data.</text>
</comment>
<dbReference type="Gene3D" id="3.40.50.1820">
    <property type="entry name" value="alpha/beta hydrolase"/>
    <property type="match status" value="1"/>
</dbReference>
<dbReference type="EMBL" id="PDNA01000206">
    <property type="protein sequence ID" value="PGH03806.1"/>
    <property type="molecule type" value="Genomic_DNA"/>
</dbReference>
<sequence>MSTSNEKRSSTTNAALHDLKPLTLVHPLLNSIPPELFPRFDPVYVDHYNRYNVGRLHTHQVPIEEMRANPSKYVITYGRATGPDIYRITEQTVLVKGGEITVRIFEPAPKLDGEGKQKNRGAYLNFHGGGWVFGDHEFGHDYLKRMVHDLDGEVVAIDVNYRHAPENRYPTAIEDSWAALNWVRSKSKELSIDPDRLAVGGMSAGGHLSAVLAHLCRDNGFPLRLQVLTVPVVDMHSSFTLDGKFDRANTPYESYREMEFTPALPAARMEYFHRHWLGTPRPESSGEDWKISPIFAPNFANLASALVFTAELDVLRDEGEAYAEKLKAAGVEVEVIRVLGVAHSFSQLDDILDGAKMFDKKSIGAIGKALSA</sequence>
<dbReference type="PANTHER" id="PTHR48081">
    <property type="entry name" value="AB HYDROLASE SUPERFAMILY PROTEIN C4A8.06C"/>
    <property type="match status" value="1"/>
</dbReference>
<dbReference type="OrthoDB" id="408631at2759"/>
<dbReference type="Pfam" id="PF07859">
    <property type="entry name" value="Abhydrolase_3"/>
    <property type="match status" value="1"/>
</dbReference>